<feature type="non-terminal residue" evidence="3">
    <location>
        <position position="1"/>
    </location>
</feature>
<proteinExistence type="predicted"/>
<reference evidence="3" key="1">
    <citation type="submission" date="2023-08" db="EMBL/GenBank/DDBJ databases">
        <title>A de novo genome assembly of Solanum verrucosum Schlechtendal, a Mexican diploid species geographically isolated from the other diploid A-genome species in potato relatives.</title>
        <authorList>
            <person name="Hosaka K."/>
        </authorList>
    </citation>
    <scope>NUCLEOTIDE SEQUENCE</scope>
    <source>
        <tissue evidence="3">Young leaves</tissue>
    </source>
</reference>
<dbReference type="Pfam" id="PF00636">
    <property type="entry name" value="Ribonuclease_3"/>
    <property type="match status" value="1"/>
</dbReference>
<accession>A0AAF0TBR3</accession>
<keyword evidence="4" id="KW-1185">Reference proteome</keyword>
<dbReference type="EMBL" id="CP133612">
    <property type="protein sequence ID" value="WMV07330.1"/>
    <property type="molecule type" value="Genomic_DNA"/>
</dbReference>
<dbReference type="GO" id="GO:0004525">
    <property type="term" value="F:ribonuclease III activity"/>
    <property type="evidence" value="ECO:0007669"/>
    <property type="project" value="InterPro"/>
</dbReference>
<dbReference type="PROSITE" id="PS50142">
    <property type="entry name" value="RNASE_3_2"/>
    <property type="match status" value="1"/>
</dbReference>
<feature type="domain" description="RNase III" evidence="2">
    <location>
        <begin position="109"/>
        <end position="214"/>
    </location>
</feature>
<dbReference type="GO" id="GO:0005634">
    <property type="term" value="C:nucleus"/>
    <property type="evidence" value="ECO:0007669"/>
    <property type="project" value="TreeGrafter"/>
</dbReference>
<protein>
    <recommendedName>
        <fullName evidence="2">RNase III domain-containing protein</fullName>
    </recommendedName>
</protein>
<evidence type="ECO:0000313" key="3">
    <source>
        <dbReference type="EMBL" id="WMV07330.1"/>
    </source>
</evidence>
<dbReference type="Gene3D" id="1.10.1520.10">
    <property type="entry name" value="Ribonuclease III domain"/>
    <property type="match status" value="1"/>
</dbReference>
<name>A0AAF0TBR3_SOLVR</name>
<dbReference type="CDD" id="cd00593">
    <property type="entry name" value="RIBOc"/>
    <property type="match status" value="1"/>
</dbReference>
<dbReference type="Proteomes" id="UP001234989">
    <property type="component" value="Chromosome 1"/>
</dbReference>
<gene>
    <name evidence="3" type="ORF">MTR67_000715</name>
</gene>
<dbReference type="InterPro" id="IPR000999">
    <property type="entry name" value="RNase_III_dom"/>
</dbReference>
<keyword evidence="1" id="KW-0378">Hydrolase</keyword>
<dbReference type="InterPro" id="IPR036389">
    <property type="entry name" value="RNase_III_sf"/>
</dbReference>
<dbReference type="SUPFAM" id="SSF69065">
    <property type="entry name" value="RNase III domain-like"/>
    <property type="match status" value="1"/>
</dbReference>
<evidence type="ECO:0000313" key="4">
    <source>
        <dbReference type="Proteomes" id="UP001234989"/>
    </source>
</evidence>
<evidence type="ECO:0000256" key="1">
    <source>
        <dbReference type="ARBA" id="ARBA00022801"/>
    </source>
</evidence>
<dbReference type="AlphaFoldDB" id="A0AAF0TBR3"/>
<dbReference type="PANTHER" id="PTHR14950">
    <property type="entry name" value="DICER-RELATED"/>
    <property type="match status" value="1"/>
</dbReference>
<dbReference type="PANTHER" id="PTHR14950:SF70">
    <property type="entry name" value="ENDORIBONUCLEASE DICER HOMOLOG 2"/>
    <property type="match status" value="1"/>
</dbReference>
<organism evidence="3 4">
    <name type="scientific">Solanum verrucosum</name>
    <dbReference type="NCBI Taxonomy" id="315347"/>
    <lineage>
        <taxon>Eukaryota</taxon>
        <taxon>Viridiplantae</taxon>
        <taxon>Streptophyta</taxon>
        <taxon>Embryophyta</taxon>
        <taxon>Tracheophyta</taxon>
        <taxon>Spermatophyta</taxon>
        <taxon>Magnoliopsida</taxon>
        <taxon>eudicotyledons</taxon>
        <taxon>Gunneridae</taxon>
        <taxon>Pentapetalae</taxon>
        <taxon>asterids</taxon>
        <taxon>lamiids</taxon>
        <taxon>Solanales</taxon>
        <taxon>Solanaceae</taxon>
        <taxon>Solanoideae</taxon>
        <taxon>Solaneae</taxon>
        <taxon>Solanum</taxon>
    </lineage>
</organism>
<sequence>YGINLGNEMFYGDVEDDMLDIRFDKVAKDGGLSPGQQRRGSFKTKRMTHGMQHSWDGKLSWNCRFWYPIITATIFESGNPRSPSFPWTIKNVWIIQDTLAWSTPRVCTEHLEFLGVVVLDYVVTTHLYFKYSRLIPRLITYLRSTFVNDECYAQSAVKAIMYEHILHASPDLQRKIFCTVEDFEKLDLVSTFGWESETTFPNVLGDVIESLARV</sequence>
<evidence type="ECO:0000259" key="2">
    <source>
        <dbReference type="PROSITE" id="PS50142"/>
    </source>
</evidence>
<dbReference type="GO" id="GO:0005737">
    <property type="term" value="C:cytoplasm"/>
    <property type="evidence" value="ECO:0007669"/>
    <property type="project" value="TreeGrafter"/>
</dbReference>
<dbReference type="GO" id="GO:0030422">
    <property type="term" value="P:siRNA processing"/>
    <property type="evidence" value="ECO:0007669"/>
    <property type="project" value="TreeGrafter"/>
</dbReference>
<dbReference type="GO" id="GO:0003723">
    <property type="term" value="F:RNA binding"/>
    <property type="evidence" value="ECO:0007669"/>
    <property type="project" value="TreeGrafter"/>
</dbReference>